<organism evidence="1 2">
    <name type="scientific">Gossypium darwinii</name>
    <name type="common">Darwin's cotton</name>
    <name type="synonym">Gossypium barbadense var. darwinii</name>
    <dbReference type="NCBI Taxonomy" id="34276"/>
    <lineage>
        <taxon>Eukaryota</taxon>
        <taxon>Viridiplantae</taxon>
        <taxon>Streptophyta</taxon>
        <taxon>Embryophyta</taxon>
        <taxon>Tracheophyta</taxon>
        <taxon>Spermatophyta</taxon>
        <taxon>Magnoliopsida</taxon>
        <taxon>eudicotyledons</taxon>
        <taxon>Gunneridae</taxon>
        <taxon>Pentapetalae</taxon>
        <taxon>rosids</taxon>
        <taxon>malvids</taxon>
        <taxon>Malvales</taxon>
        <taxon>Malvaceae</taxon>
        <taxon>Malvoideae</taxon>
        <taxon>Gossypium</taxon>
    </lineage>
</organism>
<evidence type="ECO:0000313" key="1">
    <source>
        <dbReference type="EMBL" id="TYG73833.1"/>
    </source>
</evidence>
<reference evidence="1 2" key="1">
    <citation type="submission" date="2019-06" db="EMBL/GenBank/DDBJ databases">
        <title>WGS assembly of Gossypium darwinii.</title>
        <authorList>
            <person name="Chen Z.J."/>
            <person name="Sreedasyam A."/>
            <person name="Ando A."/>
            <person name="Song Q."/>
            <person name="De L."/>
            <person name="Hulse-Kemp A."/>
            <person name="Ding M."/>
            <person name="Ye W."/>
            <person name="Kirkbride R."/>
            <person name="Jenkins J."/>
            <person name="Plott C."/>
            <person name="Lovell J."/>
            <person name="Lin Y.-M."/>
            <person name="Vaughn R."/>
            <person name="Liu B."/>
            <person name="Li W."/>
            <person name="Simpson S."/>
            <person name="Scheffler B."/>
            <person name="Saski C."/>
            <person name="Grover C."/>
            <person name="Hu G."/>
            <person name="Conover J."/>
            <person name="Carlson J."/>
            <person name="Shu S."/>
            <person name="Boston L."/>
            <person name="Williams M."/>
            <person name="Peterson D."/>
            <person name="Mcgee K."/>
            <person name="Jones D."/>
            <person name="Wendel J."/>
            <person name="Stelly D."/>
            <person name="Grimwood J."/>
            <person name="Schmutz J."/>
        </authorList>
    </citation>
    <scope>NUCLEOTIDE SEQUENCE [LARGE SCALE GENOMIC DNA]</scope>
    <source>
        <strain evidence="1">1808015.09</strain>
    </source>
</reference>
<keyword evidence="2" id="KW-1185">Reference proteome</keyword>
<protein>
    <recommendedName>
        <fullName evidence="3">DUF4283 domain-containing protein</fullName>
    </recommendedName>
</protein>
<dbReference type="AlphaFoldDB" id="A0A5D2D0Q4"/>
<dbReference type="Proteomes" id="UP000323506">
    <property type="component" value="Chromosome D04"/>
</dbReference>
<dbReference type="EMBL" id="CM017704">
    <property type="protein sequence ID" value="TYG73833.1"/>
    <property type="molecule type" value="Genomic_DNA"/>
</dbReference>
<proteinExistence type="predicted"/>
<gene>
    <name evidence="1" type="ORF">ES288_D04G133300v1</name>
</gene>
<accession>A0A5D2D0Q4</accession>
<sequence length="72" mass="8363">MEEELVALSIAEGEGRRMHANLQHPLGGFYYEIDLARFLEGSPWMFNNHLLLFHRLKVGEDSLAVPLFWSDF</sequence>
<evidence type="ECO:0008006" key="3">
    <source>
        <dbReference type="Google" id="ProtNLM"/>
    </source>
</evidence>
<name>A0A5D2D0Q4_GOSDA</name>
<evidence type="ECO:0000313" key="2">
    <source>
        <dbReference type="Proteomes" id="UP000323506"/>
    </source>
</evidence>